<evidence type="ECO:0000313" key="8">
    <source>
        <dbReference type="Proteomes" id="UP001500194"/>
    </source>
</evidence>
<comment type="subcellular location">
    <subcellularLocation>
        <location evidence="1">Membrane</location>
        <topology evidence="1">Multi-pass membrane protein</topology>
    </subcellularLocation>
</comment>
<organism evidence="7 8">
    <name type="scientific">Salarchaeum japonicum</name>
    <dbReference type="NCBI Taxonomy" id="555573"/>
    <lineage>
        <taxon>Archaea</taxon>
        <taxon>Methanobacteriati</taxon>
        <taxon>Methanobacteriota</taxon>
        <taxon>Stenosarchaea group</taxon>
        <taxon>Halobacteria</taxon>
        <taxon>Halobacteriales</taxon>
        <taxon>Halobacteriaceae</taxon>
    </lineage>
</organism>
<name>A0AAV3SZ91_9EURY</name>
<evidence type="ECO:0000256" key="1">
    <source>
        <dbReference type="ARBA" id="ARBA00004141"/>
    </source>
</evidence>
<feature type="transmembrane region" description="Helical" evidence="6">
    <location>
        <begin position="140"/>
        <end position="163"/>
    </location>
</feature>
<dbReference type="InterPro" id="IPR002549">
    <property type="entry name" value="AI-2E-like"/>
</dbReference>
<gene>
    <name evidence="7" type="ORF">GCM10009019_04870</name>
</gene>
<feature type="transmembrane region" description="Helical" evidence="6">
    <location>
        <begin position="58"/>
        <end position="85"/>
    </location>
</feature>
<sequence length="367" mass="40293">MSSREWIPSRGERVPLWGVVLVLAAIVGFAVYSFIGTFVLGVFIYYGVRPVFRRLDRVLPETAAAALTLLLTALPFFLVAGYFALMGFHELLPRLRSYQELLQPYVNVDALLQQPVDRLVAYLQNPQQYSVSSILEQAQYYFGVFSSILMNLVLATLFAFYLLKDGKRLRGWFAGFAGDDSATYAYATAVDRDLETMYFSTVLMVFVIAVAAEVVYHGYNMLAPHALGIPFPTVLAVATGLAALIPLVVGKVVYLPLVGYLGYSAATTPEVSLLFPVGLLVVCFLFLDFIPMTFVLPEIAGRGMHVGIVMFGYIVGSMVFGWYGLFLGPLVLVLSVQAVRILLKPLVFGEEVTGEVNTAEDMGADPP</sequence>
<keyword evidence="4 6" id="KW-1133">Transmembrane helix</keyword>
<comment type="similarity">
    <text evidence="2">Belongs to the autoinducer-2 exporter (AI-2E) (TC 2.A.86) family.</text>
</comment>
<dbReference type="Pfam" id="PF01594">
    <property type="entry name" value="AI-2E_transport"/>
    <property type="match status" value="1"/>
</dbReference>
<dbReference type="AlphaFoldDB" id="A0AAV3SZ91"/>
<feature type="transmembrane region" description="Helical" evidence="6">
    <location>
        <begin position="198"/>
        <end position="219"/>
    </location>
</feature>
<feature type="transmembrane region" description="Helical" evidence="6">
    <location>
        <begin position="20"/>
        <end position="46"/>
    </location>
</feature>
<evidence type="ECO:0000256" key="5">
    <source>
        <dbReference type="ARBA" id="ARBA00023136"/>
    </source>
</evidence>
<evidence type="ECO:0000313" key="7">
    <source>
        <dbReference type="EMBL" id="GAA0645672.1"/>
    </source>
</evidence>
<reference evidence="7 8" key="1">
    <citation type="journal article" date="2019" name="Int. J. Syst. Evol. Microbiol.">
        <title>The Global Catalogue of Microorganisms (GCM) 10K type strain sequencing project: providing services to taxonomists for standard genome sequencing and annotation.</title>
        <authorList>
            <consortium name="The Broad Institute Genomics Platform"/>
            <consortium name="The Broad Institute Genome Sequencing Center for Infectious Disease"/>
            <person name="Wu L."/>
            <person name="Ma J."/>
        </authorList>
    </citation>
    <scope>NUCLEOTIDE SEQUENCE [LARGE SCALE GENOMIC DNA]</scope>
    <source>
        <strain evidence="7 8">JCM 16327</strain>
    </source>
</reference>
<proteinExistence type="inferred from homology"/>
<keyword evidence="8" id="KW-1185">Reference proteome</keyword>
<keyword evidence="3 6" id="KW-0812">Transmembrane</keyword>
<dbReference type="Proteomes" id="UP001500194">
    <property type="component" value="Unassembled WGS sequence"/>
</dbReference>
<keyword evidence="5 6" id="KW-0472">Membrane</keyword>
<comment type="caution">
    <text evidence="7">The sequence shown here is derived from an EMBL/GenBank/DDBJ whole genome shotgun (WGS) entry which is preliminary data.</text>
</comment>
<accession>A0AAV3SZ91</accession>
<evidence type="ECO:0000256" key="4">
    <source>
        <dbReference type="ARBA" id="ARBA00022989"/>
    </source>
</evidence>
<protein>
    <submittedName>
        <fullName evidence="7">AI-2E family transporter</fullName>
    </submittedName>
</protein>
<feature type="transmembrane region" description="Helical" evidence="6">
    <location>
        <begin position="231"/>
        <end position="261"/>
    </location>
</feature>
<dbReference type="GeneID" id="68572396"/>
<feature type="transmembrane region" description="Helical" evidence="6">
    <location>
        <begin position="308"/>
        <end position="334"/>
    </location>
</feature>
<evidence type="ECO:0000256" key="2">
    <source>
        <dbReference type="ARBA" id="ARBA00009773"/>
    </source>
</evidence>
<dbReference type="GO" id="GO:0016020">
    <property type="term" value="C:membrane"/>
    <property type="evidence" value="ECO:0007669"/>
    <property type="project" value="UniProtKB-SubCell"/>
</dbReference>
<dbReference type="EMBL" id="BAAADU010000002">
    <property type="protein sequence ID" value="GAA0645672.1"/>
    <property type="molecule type" value="Genomic_DNA"/>
</dbReference>
<feature type="transmembrane region" description="Helical" evidence="6">
    <location>
        <begin position="273"/>
        <end position="296"/>
    </location>
</feature>
<evidence type="ECO:0000256" key="6">
    <source>
        <dbReference type="SAM" id="Phobius"/>
    </source>
</evidence>
<dbReference type="RefSeq" id="WP_227261800.1">
    <property type="nucleotide sequence ID" value="NZ_BAAADU010000002.1"/>
</dbReference>
<evidence type="ECO:0000256" key="3">
    <source>
        <dbReference type="ARBA" id="ARBA00022692"/>
    </source>
</evidence>